<sequence>MATPTATADAAQAQAQKPKPQFDANKALKRAMGGGIAGASAMAIQVRALARWWGRYGNGASMKTALTTLYKEGGLLRFYRGYLPALIQGPVSRFAANAGALAFLEGSERTENWPVALKTVFASAAAASFRIFLTPVDTVKTTMQVVGKDGLQVLGTKIRTIGPQVLWYGAIASSVATFVGHYPWCDFTFNYLDATLPKYKDDLPKRLGRNAFIGFVASAASDTLSNSIRVIKTYKQASAEQITYPNAVRAVVAKDGWVGLFGRGLSTRIVANGMQGLLFSVLWKCELIH</sequence>
<dbReference type="AlphaFoldDB" id="A0A139AX95"/>
<dbReference type="PANTHER" id="PTHR47567">
    <property type="entry name" value="MITOCHONDRIAL SUBSTRATE/SOLUTE CARRIER"/>
    <property type="match status" value="1"/>
</dbReference>
<dbReference type="SUPFAM" id="SSF103506">
    <property type="entry name" value="Mitochondrial carrier"/>
    <property type="match status" value="1"/>
</dbReference>
<evidence type="ECO:0000256" key="3">
    <source>
        <dbReference type="ARBA" id="ARBA00022989"/>
    </source>
</evidence>
<dbReference type="InterPro" id="IPR023395">
    <property type="entry name" value="MCP_dom_sf"/>
</dbReference>
<dbReference type="OMA" id="QAFIGFC"/>
<protein>
    <submittedName>
        <fullName evidence="6">Mitochondrial carrier</fullName>
    </submittedName>
</protein>
<evidence type="ECO:0000256" key="2">
    <source>
        <dbReference type="ARBA" id="ARBA00022692"/>
    </source>
</evidence>
<evidence type="ECO:0000256" key="4">
    <source>
        <dbReference type="ARBA" id="ARBA00023136"/>
    </source>
</evidence>
<keyword evidence="7" id="KW-1185">Reference proteome</keyword>
<name>A0A139AX95_GONPJ</name>
<dbReference type="GO" id="GO:0016020">
    <property type="term" value="C:membrane"/>
    <property type="evidence" value="ECO:0007669"/>
    <property type="project" value="UniProtKB-SubCell"/>
</dbReference>
<dbReference type="EMBL" id="KQ965733">
    <property type="protein sequence ID" value="KXS21371.1"/>
    <property type="molecule type" value="Genomic_DNA"/>
</dbReference>
<feature type="region of interest" description="Disordered" evidence="5">
    <location>
        <begin position="1"/>
        <end position="21"/>
    </location>
</feature>
<evidence type="ECO:0000313" key="7">
    <source>
        <dbReference type="Proteomes" id="UP000070544"/>
    </source>
</evidence>
<evidence type="ECO:0000313" key="6">
    <source>
        <dbReference type="EMBL" id="KXS21371.1"/>
    </source>
</evidence>
<keyword evidence="2" id="KW-0812">Transmembrane</keyword>
<organism evidence="6 7">
    <name type="scientific">Gonapodya prolifera (strain JEL478)</name>
    <name type="common">Monoblepharis prolifera</name>
    <dbReference type="NCBI Taxonomy" id="1344416"/>
    <lineage>
        <taxon>Eukaryota</taxon>
        <taxon>Fungi</taxon>
        <taxon>Fungi incertae sedis</taxon>
        <taxon>Chytridiomycota</taxon>
        <taxon>Chytridiomycota incertae sedis</taxon>
        <taxon>Monoblepharidomycetes</taxon>
        <taxon>Monoblepharidales</taxon>
        <taxon>Gonapodyaceae</taxon>
        <taxon>Gonapodya</taxon>
    </lineage>
</organism>
<dbReference type="STRING" id="1344416.A0A139AX95"/>
<proteinExistence type="predicted"/>
<accession>A0A139AX95</accession>
<comment type="subcellular location">
    <subcellularLocation>
        <location evidence="1">Membrane</location>
    </subcellularLocation>
</comment>
<keyword evidence="4" id="KW-0472">Membrane</keyword>
<dbReference type="PANTHER" id="PTHR47567:SF1">
    <property type="entry name" value="NAD-DEPENDENT EPIMERASE_DEHYDRATASE DOMAIN-CONTAINING PROTEIN"/>
    <property type="match status" value="1"/>
</dbReference>
<gene>
    <name evidence="6" type="ORF">M427DRAFT_93548</name>
</gene>
<evidence type="ECO:0000256" key="5">
    <source>
        <dbReference type="SAM" id="MobiDB-lite"/>
    </source>
</evidence>
<keyword evidence="3" id="KW-1133">Transmembrane helix</keyword>
<dbReference type="OrthoDB" id="409948at2759"/>
<dbReference type="Gene3D" id="1.50.40.10">
    <property type="entry name" value="Mitochondrial carrier domain"/>
    <property type="match status" value="1"/>
</dbReference>
<reference evidence="6 7" key="1">
    <citation type="journal article" date="2015" name="Genome Biol. Evol.">
        <title>Phylogenomic analyses indicate that early fungi evolved digesting cell walls of algal ancestors of land plants.</title>
        <authorList>
            <person name="Chang Y."/>
            <person name="Wang S."/>
            <person name="Sekimoto S."/>
            <person name="Aerts A.L."/>
            <person name="Choi C."/>
            <person name="Clum A."/>
            <person name="LaButti K.M."/>
            <person name="Lindquist E.A."/>
            <person name="Yee Ngan C."/>
            <person name="Ohm R.A."/>
            <person name="Salamov A.A."/>
            <person name="Grigoriev I.V."/>
            <person name="Spatafora J.W."/>
            <person name="Berbee M.L."/>
        </authorList>
    </citation>
    <scope>NUCLEOTIDE SEQUENCE [LARGE SCALE GENOMIC DNA]</scope>
    <source>
        <strain evidence="6 7">JEL478</strain>
    </source>
</reference>
<dbReference type="Proteomes" id="UP000070544">
    <property type="component" value="Unassembled WGS sequence"/>
</dbReference>
<evidence type="ECO:0000256" key="1">
    <source>
        <dbReference type="ARBA" id="ARBA00004370"/>
    </source>
</evidence>